<organism evidence="1 2">
    <name type="scientific">Endozoicomonas numazuensis</name>
    <dbReference type="NCBI Taxonomy" id="1137799"/>
    <lineage>
        <taxon>Bacteria</taxon>
        <taxon>Pseudomonadati</taxon>
        <taxon>Pseudomonadota</taxon>
        <taxon>Gammaproteobacteria</taxon>
        <taxon>Oceanospirillales</taxon>
        <taxon>Endozoicomonadaceae</taxon>
        <taxon>Endozoicomonas</taxon>
    </lineage>
</organism>
<evidence type="ECO:0000313" key="2">
    <source>
        <dbReference type="Proteomes" id="UP000028073"/>
    </source>
</evidence>
<protein>
    <submittedName>
        <fullName evidence="1">Uncharacterized protein</fullName>
    </submittedName>
</protein>
<dbReference type="Proteomes" id="UP000028073">
    <property type="component" value="Unassembled WGS sequence"/>
</dbReference>
<comment type="caution">
    <text evidence="1">The sequence shown here is derived from an EMBL/GenBank/DDBJ whole genome shotgun (WGS) entry which is preliminary data.</text>
</comment>
<dbReference type="AlphaFoldDB" id="A0A081NHM8"/>
<keyword evidence="2" id="KW-1185">Reference proteome</keyword>
<gene>
    <name evidence="1" type="ORF">GZ78_10055</name>
</gene>
<dbReference type="RefSeq" id="WP_034834942.1">
    <property type="nucleotide sequence ID" value="NZ_JOKH01000002.1"/>
</dbReference>
<evidence type="ECO:0000313" key="1">
    <source>
        <dbReference type="EMBL" id="KEQ17951.1"/>
    </source>
</evidence>
<proteinExistence type="predicted"/>
<sequence length="168" mass="18556">MSFTFNITSKSYIETRNSEIKIQENAPLFKNSPAREIDLSAHYDGKKNLAVGYGFDFLVRSVESINNTLSSVGAETLNNEQVAILNKAKDLSAINGKSGSASELHAIAISLGLNLDENSSAEFLYRTILDKTIVDNGFNISSPLSNEEKYTEIMKVFAKDMNYLLPSF</sequence>
<accession>A0A081NHM8</accession>
<reference evidence="1 2" key="1">
    <citation type="submission" date="2014-06" db="EMBL/GenBank/DDBJ databases">
        <title>Whole Genome Sequences of Three Symbiotic Endozoicomonas Bacteria.</title>
        <authorList>
            <person name="Neave M.J."/>
            <person name="Apprill A."/>
            <person name="Voolstra C.R."/>
        </authorList>
    </citation>
    <scope>NUCLEOTIDE SEQUENCE [LARGE SCALE GENOMIC DNA]</scope>
    <source>
        <strain evidence="1 2">DSM 25634</strain>
    </source>
</reference>
<name>A0A081NHM8_9GAMM</name>
<dbReference type="EMBL" id="JOKH01000002">
    <property type="protein sequence ID" value="KEQ17951.1"/>
    <property type="molecule type" value="Genomic_DNA"/>
</dbReference>